<feature type="transmembrane region" description="Helical" evidence="1">
    <location>
        <begin position="65"/>
        <end position="89"/>
    </location>
</feature>
<proteinExistence type="predicted"/>
<keyword evidence="1" id="KW-1133">Transmembrane helix</keyword>
<evidence type="ECO:0000256" key="1">
    <source>
        <dbReference type="SAM" id="Phobius"/>
    </source>
</evidence>
<gene>
    <name evidence="2" type="ORF">MLI01_10700</name>
</gene>
<accession>A0A4Y4B326</accession>
<name>A0A4Y4B326_MICMQ</name>
<reference evidence="2 3" key="1">
    <citation type="submission" date="2019-06" db="EMBL/GenBank/DDBJ databases">
        <title>Whole genome shotgun sequence of Microbacterium liquefaciens NBRC 15037.</title>
        <authorList>
            <person name="Hosoyama A."/>
            <person name="Uohara A."/>
            <person name="Ohji S."/>
            <person name="Ichikawa N."/>
        </authorList>
    </citation>
    <scope>NUCLEOTIDE SEQUENCE [LARGE SCALE GENOMIC DNA]</scope>
    <source>
        <strain evidence="2 3">NBRC 15037</strain>
    </source>
</reference>
<protein>
    <submittedName>
        <fullName evidence="2">Uncharacterized protein</fullName>
    </submittedName>
</protein>
<evidence type="ECO:0000313" key="3">
    <source>
        <dbReference type="Proteomes" id="UP000317410"/>
    </source>
</evidence>
<dbReference type="Proteomes" id="UP000317410">
    <property type="component" value="Unassembled WGS sequence"/>
</dbReference>
<keyword evidence="1" id="KW-0812">Transmembrane</keyword>
<dbReference type="RefSeq" id="WP_141386187.1">
    <property type="nucleotide sequence ID" value="NZ_BJNQ01000004.1"/>
</dbReference>
<evidence type="ECO:0000313" key="2">
    <source>
        <dbReference type="EMBL" id="GEC74925.1"/>
    </source>
</evidence>
<dbReference type="AlphaFoldDB" id="A0A4Y4B326"/>
<comment type="caution">
    <text evidence="2">The sequence shown here is derived from an EMBL/GenBank/DDBJ whole genome shotgun (WGS) entry which is preliminary data.</text>
</comment>
<sequence>MDVFERVREVNRGAGLTEERITGARARLLVGIDASRKAGGSAPTALANEGSSVASELAHRVRRRAWAGLGIGGLVAVAAAFAIVAGSVLAPTVTPDAAAAEVLERASAVTFDAQDTTLVPGEYLRIETVGEHLQFWKAEWADDDDENTLSFNASREGSDAAVLVRDTRVLYIPADRDGDWFYDWGHSEVVESFGERGPEAAREWSSWPGSQVIEHGTIETLPAGEYLAIGGDEPPMPYLADRYRPFYAEMPREPQELLDGLRGQSGMTGEDADRWLVASLSDPSAINLMPADLRSTFFLAIALIPGFEVLADDGSTATLRYVVPGHRTTTMVIDTDQGLIDSIAEDYGSGGPAGDTVDSITAVHTSVVDSAPRG</sequence>
<dbReference type="EMBL" id="BJNQ01000004">
    <property type="protein sequence ID" value="GEC74925.1"/>
    <property type="molecule type" value="Genomic_DNA"/>
</dbReference>
<organism evidence="2 3">
    <name type="scientific">Microbacterium maritypicum</name>
    <name type="common">Microbacterium liquefaciens</name>
    <dbReference type="NCBI Taxonomy" id="33918"/>
    <lineage>
        <taxon>Bacteria</taxon>
        <taxon>Bacillati</taxon>
        <taxon>Actinomycetota</taxon>
        <taxon>Actinomycetes</taxon>
        <taxon>Micrococcales</taxon>
        <taxon>Microbacteriaceae</taxon>
        <taxon>Microbacterium</taxon>
    </lineage>
</organism>
<keyword evidence="1" id="KW-0472">Membrane</keyword>